<dbReference type="InterPro" id="IPR021598">
    <property type="entry name" value="DUF3221"/>
</dbReference>
<dbReference type="RefSeq" id="WP_183561289.1">
    <property type="nucleotide sequence ID" value="NZ_CBCSLB010000008.1"/>
</dbReference>
<evidence type="ECO:0000256" key="1">
    <source>
        <dbReference type="SAM" id="SignalP"/>
    </source>
</evidence>
<reference evidence="2 3" key="1">
    <citation type="submission" date="2020-08" db="EMBL/GenBank/DDBJ databases">
        <title>Genomic Encyclopedia of Type Strains, Phase III (KMG-III): the genomes of soil and plant-associated and newly described type strains.</title>
        <authorList>
            <person name="Whitman W."/>
        </authorList>
    </citation>
    <scope>NUCLEOTIDE SEQUENCE [LARGE SCALE GENOMIC DNA]</scope>
    <source>
        <strain evidence="2 3">CECT 8234</strain>
    </source>
</reference>
<sequence length="201" mass="22071">MNAKHMILIKCLFVILLCLSGCVSNPNSALVVSESSGSPKPTVDAISMPSGIDESKLSDQHAFEGYIVKKEDSRILVVERRSTDYSANGGMSDFYSAIWFSEVTANVEIGQQVKIWIKYGELMDSYPQQGEAEHLVVKSGLQPEGATMSEAKAIRQALSSLSDENWEIPIIKDVNYDATDSTWKIFIGQNGDNSGKEIITK</sequence>
<gene>
    <name evidence="2" type="ORF">FHS16_001951</name>
</gene>
<name>A0A7W5C704_9BACL</name>
<proteinExistence type="predicted"/>
<organism evidence="2 3">
    <name type="scientific">Paenibacillus endophyticus</name>
    <dbReference type="NCBI Taxonomy" id="1294268"/>
    <lineage>
        <taxon>Bacteria</taxon>
        <taxon>Bacillati</taxon>
        <taxon>Bacillota</taxon>
        <taxon>Bacilli</taxon>
        <taxon>Bacillales</taxon>
        <taxon>Paenibacillaceae</taxon>
        <taxon>Paenibacillus</taxon>
    </lineage>
</organism>
<protein>
    <recommendedName>
        <fullName evidence="4">DUF3221 domain-containing protein</fullName>
    </recommendedName>
</protein>
<keyword evidence="1" id="KW-0732">Signal</keyword>
<dbReference type="EMBL" id="JACHXW010000004">
    <property type="protein sequence ID" value="MBB3151905.1"/>
    <property type="molecule type" value="Genomic_DNA"/>
</dbReference>
<dbReference type="AlphaFoldDB" id="A0A7W5C704"/>
<dbReference type="Proteomes" id="UP000518605">
    <property type="component" value="Unassembled WGS sequence"/>
</dbReference>
<dbReference type="Pfam" id="PF11518">
    <property type="entry name" value="DUF3221"/>
    <property type="match status" value="1"/>
</dbReference>
<keyword evidence="3" id="KW-1185">Reference proteome</keyword>
<evidence type="ECO:0000313" key="3">
    <source>
        <dbReference type="Proteomes" id="UP000518605"/>
    </source>
</evidence>
<evidence type="ECO:0000313" key="2">
    <source>
        <dbReference type="EMBL" id="MBB3151905.1"/>
    </source>
</evidence>
<comment type="caution">
    <text evidence="2">The sequence shown here is derived from an EMBL/GenBank/DDBJ whole genome shotgun (WGS) entry which is preliminary data.</text>
</comment>
<feature type="signal peptide" evidence="1">
    <location>
        <begin position="1"/>
        <end position="29"/>
    </location>
</feature>
<evidence type="ECO:0008006" key="4">
    <source>
        <dbReference type="Google" id="ProtNLM"/>
    </source>
</evidence>
<feature type="chain" id="PRO_5031516133" description="DUF3221 domain-containing protein" evidence="1">
    <location>
        <begin position="30"/>
        <end position="201"/>
    </location>
</feature>
<accession>A0A7W5C704</accession>